<dbReference type="EMBL" id="JACHEK010000003">
    <property type="protein sequence ID" value="MBB6143624.1"/>
    <property type="molecule type" value="Genomic_DNA"/>
</dbReference>
<dbReference type="PANTHER" id="PTHR35370:SF1">
    <property type="entry name" value="TYPE VI SECRETION SYSTEM COMPONENT TSSF1"/>
    <property type="match status" value="1"/>
</dbReference>
<dbReference type="InterPro" id="IPR010272">
    <property type="entry name" value="T6SS_TssF"/>
</dbReference>
<name>A0A841K059_9BACT</name>
<dbReference type="PIRSF" id="PIRSF028304">
    <property type="entry name" value="UCP028304"/>
    <property type="match status" value="1"/>
</dbReference>
<dbReference type="Pfam" id="PF05947">
    <property type="entry name" value="T6SS_TssF"/>
    <property type="match status" value="1"/>
</dbReference>
<evidence type="ECO:0000313" key="2">
    <source>
        <dbReference type="Proteomes" id="UP000538666"/>
    </source>
</evidence>
<sequence>MRADEDFLQYYFDELSYLRDAGRSFAREHRKVAARLDMPHGETADPHVERLIESFAFMTARLQRQMRAEFPEITTALLGVLYPQLVQPLPPMAIACFDVGPTIKGLTDGFPIRRKTPLFAQDPSGLTCRFRTCYDTMLWPVTVTEAALEMAEYHGLSSGSTVLRIRLHAREDLLRNPAFLPSLRFFLDGPPELTGALYEMLFANTIDVVLLDKKGAKPVSLGPAALRSVGFAPEEEVLPYPPNALPGYRLLQEYFNFQQKFLFFDVEGLSKRRCAADAVAAGTDTLDLLFVLKEPPQREPVISARNFRLGCTPIINLFHKTSEPIRFDHLQLEYRLVADIRRESTTEIHSIHSVSGSANPAQSSTNYEPFYSFRHSAAGPGPQAFWLGRRVPADRDDVRGTDMYLSFLDRSFHPAAPADQTVFAHTLCTNRWLASQLPDRVELNIEETTPVLRIACVTKPTVPLYPPLGGPSLWRLVSSLSLNSSSLTSDRQGLEALQEILRLYSFTRHSYADQEIDGICSMQSRKVLRRFGADAWRGYRRGTEITFVFDPMKYKGSSALLLASVLRHFLGLYGSVNTFTQVVAKRSNIDGEWKRWAPLSSEQEIL</sequence>
<organism evidence="1 2">
    <name type="scientific">Silvibacterium bohemicum</name>
    <dbReference type="NCBI Taxonomy" id="1577686"/>
    <lineage>
        <taxon>Bacteria</taxon>
        <taxon>Pseudomonadati</taxon>
        <taxon>Acidobacteriota</taxon>
        <taxon>Terriglobia</taxon>
        <taxon>Terriglobales</taxon>
        <taxon>Acidobacteriaceae</taxon>
        <taxon>Silvibacterium</taxon>
    </lineage>
</organism>
<dbReference type="NCBIfam" id="TIGR03359">
    <property type="entry name" value="VI_chp_6"/>
    <property type="match status" value="1"/>
</dbReference>
<dbReference type="OrthoDB" id="9763676at2"/>
<protein>
    <submittedName>
        <fullName evidence="1">Type VI secretion system protein ImpG</fullName>
    </submittedName>
</protein>
<gene>
    <name evidence="1" type="ORF">HNQ77_001573</name>
</gene>
<dbReference type="Proteomes" id="UP000538666">
    <property type="component" value="Unassembled WGS sequence"/>
</dbReference>
<evidence type="ECO:0000313" key="1">
    <source>
        <dbReference type="EMBL" id="MBB6143624.1"/>
    </source>
</evidence>
<accession>A0A841K059</accession>
<dbReference type="RefSeq" id="WP_050058767.1">
    <property type="nucleotide sequence ID" value="NZ_JACHEK010000003.1"/>
</dbReference>
<comment type="caution">
    <text evidence="1">The sequence shown here is derived from an EMBL/GenBank/DDBJ whole genome shotgun (WGS) entry which is preliminary data.</text>
</comment>
<dbReference type="AlphaFoldDB" id="A0A841K059"/>
<keyword evidence="2" id="KW-1185">Reference proteome</keyword>
<proteinExistence type="predicted"/>
<dbReference type="PANTHER" id="PTHR35370">
    <property type="entry name" value="CYTOPLASMIC PROTEIN-RELATED-RELATED"/>
    <property type="match status" value="1"/>
</dbReference>
<reference evidence="1 2" key="1">
    <citation type="submission" date="2020-08" db="EMBL/GenBank/DDBJ databases">
        <title>Genomic Encyclopedia of Type Strains, Phase IV (KMG-IV): sequencing the most valuable type-strain genomes for metagenomic binning, comparative biology and taxonomic classification.</title>
        <authorList>
            <person name="Goeker M."/>
        </authorList>
    </citation>
    <scope>NUCLEOTIDE SEQUENCE [LARGE SCALE GENOMIC DNA]</scope>
    <source>
        <strain evidence="1 2">DSM 103733</strain>
    </source>
</reference>